<dbReference type="EMBL" id="CP072648">
    <property type="protein sequence ID" value="QUW03210.1"/>
    <property type="molecule type" value="Genomic_DNA"/>
</dbReference>
<dbReference type="RefSeq" id="WP_211429101.1">
    <property type="nucleotide sequence ID" value="NZ_CP072648.1"/>
</dbReference>
<evidence type="ECO:0000313" key="2">
    <source>
        <dbReference type="Proteomes" id="UP000676506"/>
    </source>
</evidence>
<reference evidence="1 2" key="1">
    <citation type="submission" date="2021-03" db="EMBL/GenBank/DDBJ databases">
        <title>Genomic and phenotypic characterization of Chloracidobacterium isolates provides evidence for multiple species.</title>
        <authorList>
            <person name="Saini M.K."/>
            <person name="Costas A.M.G."/>
            <person name="Tank M."/>
            <person name="Bryant D.A."/>
        </authorList>
    </citation>
    <scope>NUCLEOTIDE SEQUENCE [LARGE SCALE GENOMIC DNA]</scope>
    <source>
        <strain evidence="1 2">BV2-C</strain>
    </source>
</reference>
<gene>
    <name evidence="1" type="ORF">J8C06_01860</name>
</gene>
<protein>
    <submittedName>
        <fullName evidence="1">Uncharacterized protein</fullName>
    </submittedName>
</protein>
<dbReference type="Pfam" id="PF17653">
    <property type="entry name" value="DUF5522"/>
    <property type="match status" value="1"/>
</dbReference>
<accession>A0ABX8BDR2</accession>
<dbReference type="Proteomes" id="UP000676506">
    <property type="component" value="Chromosome 1"/>
</dbReference>
<evidence type="ECO:0000313" key="1">
    <source>
        <dbReference type="EMBL" id="QUW03210.1"/>
    </source>
</evidence>
<dbReference type="InterPro" id="IPR040807">
    <property type="entry name" value="DUF5522"/>
</dbReference>
<name>A0ABX8BDR2_9BACT</name>
<sequence length="70" mass="8086">MALLEGRDYYIEQGRYVFTAHYLLVRGQCCGSGCRHCPYHHPTDNQLLPKRLQPEPAQDAVNWVSRQVAK</sequence>
<organism evidence="1 2">
    <name type="scientific">Chloracidobacterium validum</name>
    <dbReference type="NCBI Taxonomy" id="2821543"/>
    <lineage>
        <taxon>Bacteria</taxon>
        <taxon>Pseudomonadati</taxon>
        <taxon>Acidobacteriota</taxon>
        <taxon>Terriglobia</taxon>
        <taxon>Terriglobales</taxon>
        <taxon>Acidobacteriaceae</taxon>
        <taxon>Chloracidobacterium</taxon>
    </lineage>
</organism>
<proteinExistence type="predicted"/>
<keyword evidence="2" id="KW-1185">Reference proteome</keyword>